<sequence>MDAPAIGAAVADARAARPPIMGRSGSAGRTSADRTSADRTSAVRTSPARLARWTGLLLAACLLAGCAGVRIRPVSTQEFITQRRGDILSSGALSIAARDTLSVIGQDPAPCRRDPAPCIEALSSPSGLGTEKRLSALAELWLARALNEDVPDSAAGLDTYLQAARHAYAYLFHTERPPALRTFEDRQTQVRDYYNYATQQASLKAYRHYREHPAELRRGGPGLRTANWRLRIRNADLRLPEGERLPDELIPASTLTFRGLRSIYRRDGLGAELVAVTRTGREDAEDLRQPWSEPAFPAVTAVLSFPGNDLEAVLRTREAALTVYDPYRHDAIRLAGDTVPLAANFTSGYGLWLARSGFAAQAIRNVLGSADGLRAPRIYLLQPYDPERRIVLMLHGLASSPEAWVNVANEVLGDEELRRNYQIWQVYYPTGQPLAYNNQAIRQAFRDTLAHFDPDRAAPASRDIVLIGHSMGGVLGRLLVSSSGNVLYDAIQAHYRPGPDLQARIVRDFGGLLHFTPVAGISRAVFISAPHRGTPYADNNLARLASSLIRLPVTLLEQFGGLTRMAQPGKADRALVANGIDNLSETDDYLQLSNAMAISPAVRYHSIIARRSEAGPLEDSDDGLVPWRSAHLDGAESEKIIPGSHSVQETPPAILEIRRILDEHLRTLAPSR</sequence>
<gene>
    <name evidence="3" type="ORF">BN940_17476</name>
</gene>
<dbReference type="SUPFAM" id="SSF53474">
    <property type="entry name" value="alpha/beta-Hydrolases"/>
    <property type="match status" value="1"/>
</dbReference>
<dbReference type="Proteomes" id="UP000019805">
    <property type="component" value="Chromosome"/>
</dbReference>
<dbReference type="STRING" id="1437824.BN940_17476"/>
<evidence type="ECO:0000259" key="2">
    <source>
        <dbReference type="Pfam" id="PF12697"/>
    </source>
</evidence>
<evidence type="ECO:0000256" key="1">
    <source>
        <dbReference type="SAM" id="MobiDB-lite"/>
    </source>
</evidence>
<dbReference type="AlphaFoldDB" id="W8X1F8"/>
<dbReference type="EMBL" id="HG916765">
    <property type="protein sequence ID" value="CDM25928.1"/>
    <property type="molecule type" value="Genomic_DNA"/>
</dbReference>
<dbReference type="InterPro" id="IPR029058">
    <property type="entry name" value="AB_hydrolase_fold"/>
</dbReference>
<dbReference type="Gene3D" id="3.40.50.1820">
    <property type="entry name" value="alpha/beta hydrolase"/>
    <property type="match status" value="1"/>
</dbReference>
<dbReference type="PATRIC" id="fig|1437824.5.peg.3449"/>
<dbReference type="Pfam" id="PF12697">
    <property type="entry name" value="Abhydrolase_6"/>
    <property type="match status" value="1"/>
</dbReference>
<accession>W8X1F8</accession>
<dbReference type="InterPro" id="IPR000073">
    <property type="entry name" value="AB_hydrolase_1"/>
</dbReference>
<reference evidence="3 4" key="1">
    <citation type="journal article" date="2014" name="BMC Microbiol.">
        <title>The oxygen-independent metabolism of cyclic monoterpenes in Castellaniella defragrans 65Phen.</title>
        <authorList>
            <person name="Petasch J."/>
            <person name="Disch E.M."/>
            <person name="Markert S."/>
            <person name="Becher D."/>
            <person name="Schweder T."/>
            <person name="Huttel B."/>
            <person name="Reinhardt R."/>
            <person name="Harder J."/>
        </authorList>
    </citation>
    <scope>NUCLEOTIDE SEQUENCE [LARGE SCALE GENOMIC DNA]</scope>
    <source>
        <strain evidence="3">65Phen</strain>
    </source>
</reference>
<dbReference type="eggNOG" id="COG1075">
    <property type="taxonomic scope" value="Bacteria"/>
</dbReference>
<feature type="domain" description="AB hydrolase-1" evidence="2">
    <location>
        <begin position="391"/>
        <end position="651"/>
    </location>
</feature>
<keyword evidence="4" id="KW-1185">Reference proteome</keyword>
<dbReference type="KEGG" id="cdn:BN940_17476"/>
<dbReference type="HOGENOM" id="CLU_016928_0_0_4"/>
<protein>
    <recommendedName>
        <fullName evidence="2">AB hydrolase-1 domain-containing protein</fullName>
    </recommendedName>
</protein>
<organism evidence="3 4">
    <name type="scientific">Castellaniella defragrans (strain DSM 12143 / CCUG 39792 / 65Phen)</name>
    <name type="common">Alcaligenes defragrans</name>
    <dbReference type="NCBI Taxonomy" id="1437824"/>
    <lineage>
        <taxon>Bacteria</taxon>
        <taxon>Pseudomonadati</taxon>
        <taxon>Pseudomonadota</taxon>
        <taxon>Betaproteobacteria</taxon>
        <taxon>Burkholderiales</taxon>
        <taxon>Alcaligenaceae</taxon>
        <taxon>Castellaniella</taxon>
    </lineage>
</organism>
<evidence type="ECO:0000313" key="3">
    <source>
        <dbReference type="EMBL" id="CDM25928.1"/>
    </source>
</evidence>
<proteinExistence type="predicted"/>
<evidence type="ECO:0000313" key="4">
    <source>
        <dbReference type="Proteomes" id="UP000019805"/>
    </source>
</evidence>
<name>W8X1F8_CASD6</name>
<feature type="region of interest" description="Disordered" evidence="1">
    <location>
        <begin position="17"/>
        <end position="43"/>
    </location>
</feature>